<feature type="non-terminal residue" evidence="8">
    <location>
        <position position="1"/>
    </location>
</feature>
<reference evidence="8 9" key="1">
    <citation type="journal article" date="2014" name="Nature">
        <title>An environmental bacterial taxon with a large and distinct metabolic repertoire.</title>
        <authorList>
            <person name="Wilson M.C."/>
            <person name="Mori T."/>
            <person name="Ruckert C."/>
            <person name="Uria A.R."/>
            <person name="Helf M.J."/>
            <person name="Takada K."/>
            <person name="Gernert C."/>
            <person name="Steffens U.A."/>
            <person name="Heycke N."/>
            <person name="Schmitt S."/>
            <person name="Rinke C."/>
            <person name="Helfrich E.J."/>
            <person name="Brachmann A.O."/>
            <person name="Gurgui C."/>
            <person name="Wakimoto T."/>
            <person name="Kracht M."/>
            <person name="Crusemann M."/>
            <person name="Hentschel U."/>
            <person name="Abe I."/>
            <person name="Matsunaga S."/>
            <person name="Kalinowski J."/>
            <person name="Takeyama H."/>
            <person name="Piel J."/>
        </authorList>
    </citation>
    <scope>NUCLEOTIDE SEQUENCE [LARGE SCALE GENOMIC DNA]</scope>
    <source>
        <strain evidence="9">TSY2</strain>
    </source>
</reference>
<evidence type="ECO:0000256" key="7">
    <source>
        <dbReference type="ARBA" id="ARBA00023002"/>
    </source>
</evidence>
<name>W4M2H8_9BACT</name>
<comment type="pathway">
    <text evidence="2">Siderophore biosynthesis.</text>
</comment>
<keyword evidence="9" id="KW-1185">Reference proteome</keyword>
<evidence type="ECO:0000313" key="9">
    <source>
        <dbReference type="Proteomes" id="UP000019140"/>
    </source>
</evidence>
<accession>W4M2H8</accession>
<dbReference type="Gene3D" id="3.50.50.60">
    <property type="entry name" value="FAD/NAD(P)-binding domain"/>
    <property type="match status" value="1"/>
</dbReference>
<dbReference type="PATRIC" id="fig|1429439.4.peg.4959"/>
<evidence type="ECO:0000256" key="2">
    <source>
        <dbReference type="ARBA" id="ARBA00004924"/>
    </source>
</evidence>
<proteinExistence type="inferred from homology"/>
<sequence>IRWNVAHLIEGEVKEIHAENDAWRLTYVQDEGQPSQSITGNGLVITGPGPAKPIEIRPDGIYQRVLDGQTFWQNLDKFTDIPFGEEPIGVIGSGETAASVVIALLQNLENEIPILVMNRQGAIFSRGESYGENRVFSDPEEAGWSDFSYSDREEFIKRTDRGVFSLDSKALIDGCRHVTHMRVDVEHIKIVDEFGEDRPRVIGPYTNVQQEIPLSYVIVAVGFNPWWFTDCIHGPLKGFMLDTDHRKILERDIEYDLSLPSRQVSPKLFVPMLAGYAQGPGFPNLSCLGNLSDRILGAYVTAP</sequence>
<gene>
    <name evidence="8" type="ORF">ETSY2_29235</name>
</gene>
<dbReference type="Pfam" id="PF13434">
    <property type="entry name" value="Lys_Orn_oxgnase"/>
    <property type="match status" value="1"/>
</dbReference>
<comment type="similarity">
    <text evidence="3">Belongs to the lysine N(6)-hydroxylase/L-ornithine N(5)-oxygenase family.</text>
</comment>
<keyword evidence="7" id="KW-0560">Oxidoreductase</keyword>
<dbReference type="Proteomes" id="UP000019140">
    <property type="component" value="Unassembled WGS sequence"/>
</dbReference>
<keyword evidence="6" id="KW-0521">NADP</keyword>
<dbReference type="HOGENOM" id="CLU_916744_0_0_7"/>
<organism evidence="8 9">
    <name type="scientific">Candidatus Entotheonella gemina</name>
    <dbReference type="NCBI Taxonomy" id="1429439"/>
    <lineage>
        <taxon>Bacteria</taxon>
        <taxon>Pseudomonadati</taxon>
        <taxon>Nitrospinota/Tectimicrobiota group</taxon>
        <taxon>Candidatus Tectimicrobiota</taxon>
        <taxon>Candidatus Entotheonellia</taxon>
        <taxon>Candidatus Entotheonellales</taxon>
        <taxon>Candidatus Entotheonellaceae</taxon>
        <taxon>Candidatus Entotheonella</taxon>
    </lineage>
</organism>
<dbReference type="InterPro" id="IPR025700">
    <property type="entry name" value="Lys/Orn_oxygenase"/>
</dbReference>
<evidence type="ECO:0000256" key="4">
    <source>
        <dbReference type="ARBA" id="ARBA00022630"/>
    </source>
</evidence>
<evidence type="ECO:0000313" key="8">
    <source>
        <dbReference type="EMBL" id="ETX04363.1"/>
    </source>
</evidence>
<dbReference type="InterPro" id="IPR036188">
    <property type="entry name" value="FAD/NAD-bd_sf"/>
</dbReference>
<dbReference type="EMBL" id="AZHX01001240">
    <property type="protein sequence ID" value="ETX04363.1"/>
    <property type="molecule type" value="Genomic_DNA"/>
</dbReference>
<evidence type="ECO:0000256" key="1">
    <source>
        <dbReference type="ARBA" id="ARBA00001974"/>
    </source>
</evidence>
<dbReference type="GO" id="GO:0016491">
    <property type="term" value="F:oxidoreductase activity"/>
    <property type="evidence" value="ECO:0007669"/>
    <property type="project" value="UniProtKB-KW"/>
</dbReference>
<protein>
    <submittedName>
        <fullName evidence="8">Uncharacterized protein</fullName>
    </submittedName>
</protein>
<keyword evidence="5" id="KW-0274">FAD</keyword>
<evidence type="ECO:0000256" key="3">
    <source>
        <dbReference type="ARBA" id="ARBA00007588"/>
    </source>
</evidence>
<dbReference type="AlphaFoldDB" id="W4M2H8"/>
<comment type="cofactor">
    <cofactor evidence="1">
        <name>FAD</name>
        <dbReference type="ChEBI" id="CHEBI:57692"/>
    </cofactor>
</comment>
<keyword evidence="4" id="KW-0285">Flavoprotein</keyword>
<evidence type="ECO:0000256" key="5">
    <source>
        <dbReference type="ARBA" id="ARBA00022827"/>
    </source>
</evidence>
<comment type="caution">
    <text evidence="8">The sequence shown here is derived from an EMBL/GenBank/DDBJ whole genome shotgun (WGS) entry which is preliminary data.</text>
</comment>
<evidence type="ECO:0000256" key="6">
    <source>
        <dbReference type="ARBA" id="ARBA00022857"/>
    </source>
</evidence>